<name>A0A426DG12_9FIRM</name>
<dbReference type="InterPro" id="IPR010998">
    <property type="entry name" value="Integrase_recombinase_N"/>
</dbReference>
<accession>A0A426DG12</accession>
<dbReference type="Gene3D" id="1.10.150.130">
    <property type="match status" value="1"/>
</dbReference>
<feature type="domain" description="Core-binding (CB)" evidence="8">
    <location>
        <begin position="1"/>
        <end position="82"/>
    </location>
</feature>
<dbReference type="GO" id="GO:0003677">
    <property type="term" value="F:DNA binding"/>
    <property type="evidence" value="ECO:0007669"/>
    <property type="project" value="UniProtKB-UniRule"/>
</dbReference>
<dbReference type="SUPFAM" id="SSF47823">
    <property type="entry name" value="lambda integrase-like, N-terminal domain"/>
    <property type="match status" value="1"/>
</dbReference>
<feature type="domain" description="Tyr recombinase" evidence="7">
    <location>
        <begin position="103"/>
        <end position="300"/>
    </location>
</feature>
<dbReference type="Pfam" id="PF13495">
    <property type="entry name" value="Phage_int_SAM_4"/>
    <property type="match status" value="1"/>
</dbReference>
<comment type="caution">
    <text evidence="9">The sequence shown here is derived from an EMBL/GenBank/DDBJ whole genome shotgun (WGS) entry which is preliminary data.</text>
</comment>
<comment type="function">
    <text evidence="1">Site-specific tyrosine recombinase, which acts by catalyzing the cutting and rejoining of the recombining DNA molecules.</text>
</comment>
<evidence type="ECO:0000256" key="6">
    <source>
        <dbReference type="PROSITE-ProRule" id="PRU01248"/>
    </source>
</evidence>
<dbReference type="EMBL" id="RHJS01000002">
    <property type="protein sequence ID" value="RRK31695.1"/>
    <property type="molecule type" value="Genomic_DNA"/>
</dbReference>
<keyword evidence="3" id="KW-0229">DNA integration</keyword>
<evidence type="ECO:0000313" key="10">
    <source>
        <dbReference type="Proteomes" id="UP000274920"/>
    </source>
</evidence>
<dbReference type="Pfam" id="PF00589">
    <property type="entry name" value="Phage_integrase"/>
    <property type="match status" value="1"/>
</dbReference>
<dbReference type="InterPro" id="IPR002104">
    <property type="entry name" value="Integrase_catalytic"/>
</dbReference>
<dbReference type="GO" id="GO:0006310">
    <property type="term" value="P:DNA recombination"/>
    <property type="evidence" value="ECO:0007669"/>
    <property type="project" value="UniProtKB-KW"/>
</dbReference>
<keyword evidence="5" id="KW-0233">DNA recombination</keyword>
<evidence type="ECO:0000313" key="9">
    <source>
        <dbReference type="EMBL" id="RRK31695.1"/>
    </source>
</evidence>
<dbReference type="PROSITE" id="PS51898">
    <property type="entry name" value="TYR_RECOMBINASE"/>
    <property type="match status" value="1"/>
</dbReference>
<comment type="similarity">
    <text evidence="2">Belongs to the 'phage' integrase family.</text>
</comment>
<evidence type="ECO:0000259" key="8">
    <source>
        <dbReference type="PROSITE" id="PS51900"/>
    </source>
</evidence>
<dbReference type="RefSeq" id="WP_125127324.1">
    <property type="nucleotide sequence ID" value="NZ_RHJS01000002.1"/>
</dbReference>
<dbReference type="InterPro" id="IPR004107">
    <property type="entry name" value="Integrase_SAM-like_N"/>
</dbReference>
<dbReference type="InterPro" id="IPR011010">
    <property type="entry name" value="DNA_brk_join_enz"/>
</dbReference>
<evidence type="ECO:0000256" key="3">
    <source>
        <dbReference type="ARBA" id="ARBA00022908"/>
    </source>
</evidence>
<reference evidence="9" key="1">
    <citation type="submission" date="2018-10" db="EMBL/GenBank/DDBJ databases">
        <title>Schaedlerella arabinophila gen. nov. sp. nov., isolated from the mouse intestinal tract and comparative analysis with the genome of the closely related altered Schaedler flora strain ASF502.</title>
        <authorList>
            <person name="Miyake S."/>
            <person name="Soh M."/>
            <person name="Seedorf H."/>
        </authorList>
    </citation>
    <scope>NUCLEOTIDE SEQUENCE [LARGE SCALE GENOMIC DNA]</scope>
    <source>
        <strain evidence="9">DSM 106076</strain>
    </source>
</reference>
<dbReference type="InterPro" id="IPR013762">
    <property type="entry name" value="Integrase-like_cat_sf"/>
</dbReference>
<dbReference type="PANTHER" id="PTHR30349">
    <property type="entry name" value="PHAGE INTEGRASE-RELATED"/>
    <property type="match status" value="1"/>
</dbReference>
<dbReference type="AlphaFoldDB" id="A0A426DG12"/>
<evidence type="ECO:0000259" key="7">
    <source>
        <dbReference type="PROSITE" id="PS51898"/>
    </source>
</evidence>
<proteinExistence type="inferred from homology"/>
<dbReference type="InterPro" id="IPR050090">
    <property type="entry name" value="Tyrosine_recombinase_XerCD"/>
</dbReference>
<dbReference type="Proteomes" id="UP000274920">
    <property type="component" value="Unassembled WGS sequence"/>
</dbReference>
<organism evidence="9 10">
    <name type="scientific">Schaedlerella arabinosiphila</name>
    <dbReference type="NCBI Taxonomy" id="2044587"/>
    <lineage>
        <taxon>Bacteria</taxon>
        <taxon>Bacillati</taxon>
        <taxon>Bacillota</taxon>
        <taxon>Clostridia</taxon>
        <taxon>Lachnospirales</taxon>
        <taxon>Lachnospiraceae</taxon>
        <taxon>Schaedlerella</taxon>
    </lineage>
</organism>
<evidence type="ECO:0000256" key="2">
    <source>
        <dbReference type="ARBA" id="ARBA00008857"/>
    </source>
</evidence>
<protein>
    <submittedName>
        <fullName evidence="9">Transposase</fullName>
    </submittedName>
</protein>
<dbReference type="GO" id="GO:0015074">
    <property type="term" value="P:DNA integration"/>
    <property type="evidence" value="ECO:0007669"/>
    <property type="project" value="UniProtKB-KW"/>
</dbReference>
<sequence>MTDRFALYMQKLGKSQNTMATYIRNIRQYFEWCEFSFGNAPPQLYRANVLEYISYMRNLKGYSPKSVNNHLSALRCLNEFLIAEGTQTETVILKTDFMKVQLQYASPCTVEKRDVDAFRQRLLESGSKRDYAIVTLYAYSGLRRTECVGLLLEQVDLVSKEIRVVGKGDKQRLVYINDKIVHAIREYLKERRSESPYLFVSRQSGKLSPSRINQIFNQYSDCITPKTLRHYFRGQRAMRTCLHVHLATAARDGFFESVCSHALESGYSIHEIANQAGHSNVQTTLIYSNPTAKEMKEKANRL</sequence>
<evidence type="ECO:0000256" key="4">
    <source>
        <dbReference type="ARBA" id="ARBA00023125"/>
    </source>
</evidence>
<keyword evidence="10" id="KW-1185">Reference proteome</keyword>
<dbReference type="PROSITE" id="PS51900">
    <property type="entry name" value="CB"/>
    <property type="match status" value="1"/>
</dbReference>
<keyword evidence="4 6" id="KW-0238">DNA-binding</keyword>
<dbReference type="InterPro" id="IPR044068">
    <property type="entry name" value="CB"/>
</dbReference>
<evidence type="ECO:0000256" key="1">
    <source>
        <dbReference type="ARBA" id="ARBA00003283"/>
    </source>
</evidence>
<dbReference type="PANTHER" id="PTHR30349:SF81">
    <property type="entry name" value="TYROSINE RECOMBINASE XERC"/>
    <property type="match status" value="1"/>
</dbReference>
<evidence type="ECO:0000256" key="5">
    <source>
        <dbReference type="ARBA" id="ARBA00023172"/>
    </source>
</evidence>
<dbReference type="Gene3D" id="1.10.443.10">
    <property type="entry name" value="Intergrase catalytic core"/>
    <property type="match status" value="1"/>
</dbReference>
<gene>
    <name evidence="9" type="ORF">EBB54_10195</name>
</gene>
<dbReference type="SUPFAM" id="SSF56349">
    <property type="entry name" value="DNA breaking-rejoining enzymes"/>
    <property type="match status" value="1"/>
</dbReference>